<keyword evidence="5" id="KW-1185">Reference proteome</keyword>
<dbReference type="PANTHER" id="PTHR30055:SF241">
    <property type="entry name" value="TRANSCRIPTIONAL REGULATORY PROTEIN"/>
    <property type="match status" value="1"/>
</dbReference>
<accession>A0ABN1ISZ7</accession>
<evidence type="ECO:0000313" key="4">
    <source>
        <dbReference type="EMBL" id="GAA0720762.1"/>
    </source>
</evidence>
<dbReference type="PANTHER" id="PTHR30055">
    <property type="entry name" value="HTH-TYPE TRANSCRIPTIONAL REGULATOR RUTR"/>
    <property type="match status" value="1"/>
</dbReference>
<protein>
    <submittedName>
        <fullName evidence="4">TetR/AcrR family transcriptional regulator</fullName>
    </submittedName>
</protein>
<reference evidence="4 5" key="1">
    <citation type="journal article" date="2019" name="Int. J. Syst. Evol. Microbiol.">
        <title>The Global Catalogue of Microorganisms (GCM) 10K type strain sequencing project: providing services to taxonomists for standard genome sequencing and annotation.</title>
        <authorList>
            <consortium name="The Broad Institute Genomics Platform"/>
            <consortium name="The Broad Institute Genome Sequencing Center for Infectious Disease"/>
            <person name="Wu L."/>
            <person name="Ma J."/>
        </authorList>
    </citation>
    <scope>NUCLEOTIDE SEQUENCE [LARGE SCALE GENOMIC DNA]</scope>
    <source>
        <strain evidence="4 5">JCM 15421</strain>
    </source>
</reference>
<feature type="DNA-binding region" description="H-T-H motif" evidence="2">
    <location>
        <begin position="36"/>
        <end position="55"/>
    </location>
</feature>
<organism evidence="4 5">
    <name type="scientific">Dokdonella soli</name>
    <dbReference type="NCBI Taxonomy" id="529810"/>
    <lineage>
        <taxon>Bacteria</taxon>
        <taxon>Pseudomonadati</taxon>
        <taxon>Pseudomonadota</taxon>
        <taxon>Gammaproteobacteria</taxon>
        <taxon>Lysobacterales</taxon>
        <taxon>Rhodanobacteraceae</taxon>
        <taxon>Dokdonella</taxon>
    </lineage>
</organism>
<evidence type="ECO:0000313" key="5">
    <source>
        <dbReference type="Proteomes" id="UP001501523"/>
    </source>
</evidence>
<proteinExistence type="predicted"/>
<dbReference type="PROSITE" id="PS50977">
    <property type="entry name" value="HTH_TETR_2"/>
    <property type="match status" value="1"/>
</dbReference>
<evidence type="ECO:0000259" key="3">
    <source>
        <dbReference type="PROSITE" id="PS50977"/>
    </source>
</evidence>
<comment type="caution">
    <text evidence="4">The sequence shown here is derived from an EMBL/GenBank/DDBJ whole genome shotgun (WGS) entry which is preliminary data.</text>
</comment>
<feature type="domain" description="HTH tetR-type" evidence="3">
    <location>
        <begin position="13"/>
        <end position="73"/>
    </location>
</feature>
<dbReference type="Proteomes" id="UP001501523">
    <property type="component" value="Unassembled WGS sequence"/>
</dbReference>
<dbReference type="InterPro" id="IPR036271">
    <property type="entry name" value="Tet_transcr_reg_TetR-rel_C_sf"/>
</dbReference>
<dbReference type="EMBL" id="BAAAEU010000024">
    <property type="protein sequence ID" value="GAA0720762.1"/>
    <property type="molecule type" value="Genomic_DNA"/>
</dbReference>
<dbReference type="InterPro" id="IPR009057">
    <property type="entry name" value="Homeodomain-like_sf"/>
</dbReference>
<evidence type="ECO:0000256" key="1">
    <source>
        <dbReference type="ARBA" id="ARBA00023125"/>
    </source>
</evidence>
<dbReference type="InterPro" id="IPR050109">
    <property type="entry name" value="HTH-type_TetR-like_transc_reg"/>
</dbReference>
<dbReference type="RefSeq" id="WP_343792657.1">
    <property type="nucleotide sequence ID" value="NZ_BAAAEU010000024.1"/>
</dbReference>
<evidence type="ECO:0000256" key="2">
    <source>
        <dbReference type="PROSITE-ProRule" id="PRU00335"/>
    </source>
</evidence>
<dbReference type="SUPFAM" id="SSF46689">
    <property type="entry name" value="Homeodomain-like"/>
    <property type="match status" value="1"/>
</dbReference>
<dbReference type="Gene3D" id="1.10.357.10">
    <property type="entry name" value="Tetracycline Repressor, domain 2"/>
    <property type="match status" value="1"/>
</dbReference>
<keyword evidence="1 2" id="KW-0238">DNA-binding</keyword>
<dbReference type="PRINTS" id="PR00455">
    <property type="entry name" value="HTHTETR"/>
</dbReference>
<dbReference type="InterPro" id="IPR001647">
    <property type="entry name" value="HTH_TetR"/>
</dbReference>
<dbReference type="Pfam" id="PF00440">
    <property type="entry name" value="TetR_N"/>
    <property type="match status" value="1"/>
</dbReference>
<gene>
    <name evidence="4" type="ORF">GCM10009105_30480</name>
</gene>
<name>A0ABN1ISZ7_9GAMM</name>
<sequence length="204" mass="23165">MVRKRLNREESRAQTRQALLAAAGKVIAKRGFGGTSVEDIVAEAGYTRGAFYSNFKGKDDLFIELLRDDHAEMLEVFHEVFRTTSDMHDLGDRLRSFYGQVYRNNDQCALWMEARLHAVRHAAFRTRLNQLIDENYTHVSGFVERYHELTGTKPPLPAREMAIGLCALAESVKFAHMVNPVQVNEAVANRVLELFFGSVMQASE</sequence>
<dbReference type="SUPFAM" id="SSF48498">
    <property type="entry name" value="Tetracyclin repressor-like, C-terminal domain"/>
    <property type="match status" value="1"/>
</dbReference>